<evidence type="ECO:0008006" key="4">
    <source>
        <dbReference type="Google" id="ProtNLM"/>
    </source>
</evidence>
<name>A0ABQ2F0D8_9DEIO</name>
<dbReference type="Proteomes" id="UP000647587">
    <property type="component" value="Unassembled WGS sequence"/>
</dbReference>
<organism evidence="2 3">
    <name type="scientific">Deinococcus malanensis</name>
    <dbReference type="NCBI Taxonomy" id="1706855"/>
    <lineage>
        <taxon>Bacteria</taxon>
        <taxon>Thermotogati</taxon>
        <taxon>Deinococcota</taxon>
        <taxon>Deinococci</taxon>
        <taxon>Deinococcales</taxon>
        <taxon>Deinococcaceae</taxon>
        <taxon>Deinococcus</taxon>
    </lineage>
</organism>
<evidence type="ECO:0000313" key="3">
    <source>
        <dbReference type="Proteomes" id="UP000647587"/>
    </source>
</evidence>
<reference evidence="3" key="1">
    <citation type="journal article" date="2019" name="Int. J. Syst. Evol. Microbiol.">
        <title>The Global Catalogue of Microorganisms (GCM) 10K type strain sequencing project: providing services to taxonomists for standard genome sequencing and annotation.</title>
        <authorList>
            <consortium name="The Broad Institute Genomics Platform"/>
            <consortium name="The Broad Institute Genome Sequencing Center for Infectious Disease"/>
            <person name="Wu L."/>
            <person name="Ma J."/>
        </authorList>
    </citation>
    <scope>NUCLEOTIDE SEQUENCE [LARGE SCALE GENOMIC DNA]</scope>
    <source>
        <strain evidence="3">JCM 30331</strain>
    </source>
</reference>
<accession>A0ABQ2F0D8</accession>
<evidence type="ECO:0000313" key="2">
    <source>
        <dbReference type="EMBL" id="GGK36858.1"/>
    </source>
</evidence>
<protein>
    <recommendedName>
        <fullName evidence="4">DUF2726 domain-containing protein</fullName>
    </recommendedName>
</protein>
<evidence type="ECO:0000256" key="1">
    <source>
        <dbReference type="SAM" id="MobiDB-lite"/>
    </source>
</evidence>
<proteinExistence type="predicted"/>
<gene>
    <name evidence="2" type="ORF">GCM10008955_33380</name>
</gene>
<keyword evidence="3" id="KW-1185">Reference proteome</keyword>
<dbReference type="RefSeq" id="WP_189010784.1">
    <property type="nucleotide sequence ID" value="NZ_BMPP01000016.1"/>
</dbReference>
<dbReference type="EMBL" id="BMPP01000016">
    <property type="protein sequence ID" value="GGK36858.1"/>
    <property type="molecule type" value="Genomic_DNA"/>
</dbReference>
<sequence length="148" mass="16730">MFRRQRPRSPQPDQTPSPVDGLPHPRGARISDQFESNLRTALQGLPYEVRPHMLLENCVALTLTQPGSKGTLERYTSKTFDYVIVTQRSAHPVLAVVLSTKSYGRDRRAPPVVERDNYQNKLIVTVLHLNPHTTNTVDAIQKAVRSHL</sequence>
<comment type="caution">
    <text evidence="2">The sequence shown here is derived from an EMBL/GenBank/DDBJ whole genome shotgun (WGS) entry which is preliminary data.</text>
</comment>
<feature type="region of interest" description="Disordered" evidence="1">
    <location>
        <begin position="1"/>
        <end position="29"/>
    </location>
</feature>